<keyword evidence="8" id="KW-0804">Transcription</keyword>
<keyword evidence="6" id="KW-0862">Zinc</keyword>
<dbReference type="SMART" id="SM00184">
    <property type="entry name" value="RING"/>
    <property type="match status" value="1"/>
</dbReference>
<dbReference type="InterPro" id="IPR001841">
    <property type="entry name" value="Znf_RING"/>
</dbReference>
<reference evidence="13" key="1">
    <citation type="journal article" date="2013" name="Nat. Genet.">
        <title>The duck genome and transcriptome provide insight into an avian influenza virus reservoir species.</title>
        <authorList>
            <person name="Huang Y."/>
            <person name="Li Y."/>
            <person name="Burt D.W."/>
            <person name="Chen H."/>
            <person name="Zhang Y."/>
            <person name="Qian W."/>
            <person name="Kim H."/>
            <person name="Gan S."/>
            <person name="Zhao Y."/>
            <person name="Li J."/>
            <person name="Yi K."/>
            <person name="Feng H."/>
            <person name="Zhu P."/>
            <person name="Li B."/>
            <person name="Liu Q."/>
            <person name="Fairley S."/>
            <person name="Magor K.E."/>
            <person name="Du Z."/>
            <person name="Hu X."/>
            <person name="Goodman L."/>
            <person name="Tafer H."/>
            <person name="Vignal A."/>
            <person name="Lee T."/>
            <person name="Kim K.W."/>
            <person name="Sheng Z."/>
            <person name="An Y."/>
            <person name="Searle S."/>
            <person name="Herrero J."/>
            <person name="Groenen M.A."/>
            <person name="Crooijmans R.P."/>
            <person name="Faraut T."/>
            <person name="Cai Q."/>
            <person name="Webster R.G."/>
            <person name="Aldridge J.R."/>
            <person name="Warren W.C."/>
            <person name="Bartschat S."/>
            <person name="Kehr S."/>
            <person name="Marz M."/>
            <person name="Stadler P.F."/>
            <person name="Smith J."/>
            <person name="Kraus R.H."/>
            <person name="Zhao Y."/>
            <person name="Ren L."/>
            <person name="Fei J."/>
            <person name="Morisson M."/>
            <person name="Kaiser P."/>
            <person name="Griffin D.K."/>
            <person name="Rao M."/>
            <person name="Pitel F."/>
            <person name="Wang J."/>
            <person name="Li N."/>
        </authorList>
    </citation>
    <scope>NUCLEOTIDE SEQUENCE [LARGE SCALE GENOMIC DNA]</scope>
</reference>
<dbReference type="SUPFAM" id="SSF57850">
    <property type="entry name" value="RING/U-box"/>
    <property type="match status" value="1"/>
</dbReference>
<keyword evidence="3" id="KW-0808">Transferase</keyword>
<dbReference type="PROSITE" id="PS50089">
    <property type="entry name" value="ZF_RING_2"/>
    <property type="match status" value="1"/>
</dbReference>
<feature type="compositionally biased region" description="Pro residues" evidence="10">
    <location>
        <begin position="892"/>
        <end position="902"/>
    </location>
</feature>
<organism evidence="12 13">
    <name type="scientific">Anas platyrhynchos</name>
    <name type="common">Mallard</name>
    <name type="synonym">Anas boschas</name>
    <dbReference type="NCBI Taxonomy" id="8839"/>
    <lineage>
        <taxon>Eukaryota</taxon>
        <taxon>Metazoa</taxon>
        <taxon>Chordata</taxon>
        <taxon>Craniata</taxon>
        <taxon>Vertebrata</taxon>
        <taxon>Euteleostomi</taxon>
        <taxon>Archelosauria</taxon>
        <taxon>Archosauria</taxon>
        <taxon>Dinosauria</taxon>
        <taxon>Saurischia</taxon>
        <taxon>Theropoda</taxon>
        <taxon>Coelurosauria</taxon>
        <taxon>Aves</taxon>
        <taxon>Neognathae</taxon>
        <taxon>Galloanserae</taxon>
        <taxon>Anseriformes</taxon>
        <taxon>Anatidae</taxon>
        <taxon>Anatinae</taxon>
        <taxon>Anas</taxon>
    </lineage>
</organism>
<keyword evidence="4" id="KW-0479">Metal-binding</keyword>
<dbReference type="InterPro" id="IPR013083">
    <property type="entry name" value="Znf_RING/FYVE/PHD"/>
</dbReference>
<feature type="compositionally biased region" description="Low complexity" evidence="10">
    <location>
        <begin position="816"/>
        <end position="827"/>
    </location>
</feature>
<evidence type="ECO:0000256" key="6">
    <source>
        <dbReference type="ARBA" id="ARBA00022833"/>
    </source>
</evidence>
<feature type="compositionally biased region" description="Acidic residues" evidence="10">
    <location>
        <begin position="714"/>
        <end position="784"/>
    </location>
</feature>
<evidence type="ECO:0000313" key="12">
    <source>
        <dbReference type="EMBL" id="EOA94425.1"/>
    </source>
</evidence>
<evidence type="ECO:0000256" key="5">
    <source>
        <dbReference type="ARBA" id="ARBA00022771"/>
    </source>
</evidence>
<evidence type="ECO:0000256" key="4">
    <source>
        <dbReference type="ARBA" id="ARBA00022723"/>
    </source>
</evidence>
<keyword evidence="5 9" id="KW-0863">Zinc-finger</keyword>
<dbReference type="GO" id="GO:0000209">
    <property type="term" value="P:protein polyubiquitination"/>
    <property type="evidence" value="ECO:0007669"/>
    <property type="project" value="TreeGrafter"/>
</dbReference>
<dbReference type="PANTHER" id="PTHR46077:SF1">
    <property type="entry name" value="TOP1 BINDING ARGININE_SERINE RICH PROTEIN, E3 UBIQUITIN LIGASE"/>
    <property type="match status" value="1"/>
</dbReference>
<accession>R0JB27</accession>
<dbReference type="EC" id="2.3.2.27" evidence="2"/>
<dbReference type="AlphaFoldDB" id="R0JB27"/>
<evidence type="ECO:0000313" key="13">
    <source>
        <dbReference type="Proteomes" id="UP000296049"/>
    </source>
</evidence>
<feature type="region of interest" description="Disordered" evidence="10">
    <location>
        <begin position="575"/>
        <end position="597"/>
    </location>
</feature>
<feature type="domain" description="RING-type" evidence="11">
    <location>
        <begin position="512"/>
        <end position="551"/>
    </location>
</feature>
<evidence type="ECO:0000256" key="1">
    <source>
        <dbReference type="ARBA" id="ARBA00000900"/>
    </source>
</evidence>
<dbReference type="Proteomes" id="UP000296049">
    <property type="component" value="Unassembled WGS sequence"/>
</dbReference>
<dbReference type="GO" id="GO:0008270">
    <property type="term" value="F:zinc ion binding"/>
    <property type="evidence" value="ECO:0007669"/>
    <property type="project" value="UniProtKB-KW"/>
</dbReference>
<keyword evidence="13" id="KW-1185">Reference proteome</keyword>
<sequence length="902" mass="98423">MAQTSSSMEKTASSSSVDTGQTKLPTVAGSEGAELAFFKPKCPSGSSFDYGPRALYEEAVKAGDLCGVIRIAFESQTCNYEEKNPREANTPGLYITDTVARGLLQPHLTAGRSGGLAVCILPGGMRADELVKTKDSPTVSSPVLAIGGPYKKNKNRILIKFLHSQLSIEVLMLRLDSRISPNTFRIQVPQRLPFMQTLPKALSGAEGSCGHNCIEKFRGSLDSVLPHVTYCPSNCFSHLACQRYDPKLLSSPTRAVGDADTFPGASMDVGPGRKGLSLLPNEISGEVAGVKMETARRYLGDQPLEPRTYSFCIFNVIRVTLTTRLCSTSGCVGGDILFHFGPGDAERGLCGVREGDELTLPFCCELHGAAFIPCGGSPSRCKWRRTPKGSSLIVCRQHCFWVQTPVLYIMPEARSPQCHDIFPALQGSSLVPSSHCYEPEYYRKKEGKMLRNQNFLSRYEQSWQLFQKSGGSERTAAVAAVPARGSSSPSAALPSPLQRADTMGSEAQDITCSVCQGVCKEPSYILPCLHQFCFGCVMRWAERSSTCPLCRQRITSIRYSIWAEDDFLEVQVAPDAEAQDDSPQDEQGAAEPMPQPAVRGLPPEEWAALFREHLEVLGPLRSWVRQQARELFDAAWWDQDMLEATVVAWLCRCGLDEHALVRELRPLLQGHTVSIVQRLISIMGEICSEEYLEELGFLEPRPASQLYMYNGPEVDLEGSEDTWEPELEGSQDTGEPELEGSEDTWEPELEGSQDTGEPELEGSEDTWEPELEGSQDTWEPEDSLEATPSPAASPRDTPVTSLLSSSSAEDSDVEELPSASSAALPAGPGQPPAAPIPEEQEELFSEPEEEEAEHAAVPGCSHGPSPPGQGRDSSPGGPRRPPKRRADSNPDSPQPCKRPPRL</sequence>
<dbReference type="GO" id="GO:0061630">
    <property type="term" value="F:ubiquitin protein ligase activity"/>
    <property type="evidence" value="ECO:0007669"/>
    <property type="project" value="UniProtKB-EC"/>
</dbReference>
<evidence type="ECO:0000256" key="8">
    <source>
        <dbReference type="ARBA" id="ARBA00023163"/>
    </source>
</evidence>
<dbReference type="PANTHER" id="PTHR46077">
    <property type="entry name" value="E3 UBIQUITIN-PROTEIN LIGASE TOPORS"/>
    <property type="match status" value="1"/>
</dbReference>
<feature type="region of interest" description="Disordered" evidence="10">
    <location>
        <begin position="1"/>
        <end position="25"/>
    </location>
</feature>
<feature type="compositionally biased region" description="Acidic residues" evidence="10">
    <location>
        <begin position="838"/>
        <end position="852"/>
    </location>
</feature>
<evidence type="ECO:0000256" key="3">
    <source>
        <dbReference type="ARBA" id="ARBA00022679"/>
    </source>
</evidence>
<evidence type="ECO:0000256" key="9">
    <source>
        <dbReference type="PROSITE-ProRule" id="PRU00175"/>
    </source>
</evidence>
<dbReference type="InterPro" id="IPR017907">
    <property type="entry name" value="Znf_RING_CS"/>
</dbReference>
<feature type="region of interest" description="Disordered" evidence="10">
    <location>
        <begin position="713"/>
        <end position="902"/>
    </location>
</feature>
<dbReference type="Pfam" id="PF13923">
    <property type="entry name" value="zf-C3HC4_2"/>
    <property type="match status" value="1"/>
</dbReference>
<feature type="compositionally biased region" description="Low complexity" evidence="10">
    <location>
        <begin position="868"/>
        <end position="877"/>
    </location>
</feature>
<evidence type="ECO:0000256" key="2">
    <source>
        <dbReference type="ARBA" id="ARBA00012483"/>
    </source>
</evidence>
<dbReference type="PROSITE" id="PS00518">
    <property type="entry name" value="ZF_RING_1"/>
    <property type="match status" value="1"/>
</dbReference>
<feature type="compositionally biased region" description="Low complexity" evidence="10">
    <location>
        <begin position="1"/>
        <end position="16"/>
    </location>
</feature>
<name>R0JB27_ANAPL</name>
<dbReference type="Gene3D" id="3.30.40.10">
    <property type="entry name" value="Zinc/RING finger domain, C3HC4 (zinc finger)"/>
    <property type="match status" value="1"/>
</dbReference>
<evidence type="ECO:0000259" key="11">
    <source>
        <dbReference type="PROSITE" id="PS50089"/>
    </source>
</evidence>
<gene>
    <name evidence="12" type="ORF">Anapl_15765</name>
</gene>
<comment type="catalytic activity">
    <reaction evidence="1">
        <text>S-ubiquitinyl-[E2 ubiquitin-conjugating enzyme]-L-cysteine + [acceptor protein]-L-lysine = [E2 ubiquitin-conjugating enzyme]-L-cysteine + N(6)-ubiquitinyl-[acceptor protein]-L-lysine.</text>
        <dbReference type="EC" id="2.3.2.27"/>
    </reaction>
</comment>
<protein>
    <recommendedName>
        <fullName evidence="2">RING-type E3 ubiquitin transferase</fullName>
        <ecNumber evidence="2">2.3.2.27</ecNumber>
    </recommendedName>
</protein>
<proteinExistence type="predicted"/>
<dbReference type="GO" id="GO:0006513">
    <property type="term" value="P:protein monoubiquitination"/>
    <property type="evidence" value="ECO:0007669"/>
    <property type="project" value="TreeGrafter"/>
</dbReference>
<evidence type="ECO:0000256" key="7">
    <source>
        <dbReference type="ARBA" id="ARBA00023015"/>
    </source>
</evidence>
<evidence type="ECO:0000256" key="10">
    <source>
        <dbReference type="SAM" id="MobiDB-lite"/>
    </source>
</evidence>
<keyword evidence="7" id="KW-0805">Transcription regulation</keyword>
<dbReference type="EMBL" id="KB744771">
    <property type="protein sequence ID" value="EOA94425.1"/>
    <property type="molecule type" value="Genomic_DNA"/>
</dbReference>